<comment type="caution">
    <text evidence="16">The sequence shown here is derived from an EMBL/GenBank/DDBJ whole genome shotgun (WGS) entry which is preliminary data.</text>
</comment>
<evidence type="ECO:0000259" key="15">
    <source>
        <dbReference type="PROSITE" id="PS51767"/>
    </source>
</evidence>
<keyword evidence="5 14" id="KW-0732">Signal</keyword>
<feature type="active site" evidence="11">
    <location>
        <position position="340"/>
    </location>
</feature>
<dbReference type="PROSITE" id="PS51767">
    <property type="entry name" value="PEPTIDASE_A1"/>
    <property type="match status" value="1"/>
</dbReference>
<evidence type="ECO:0000256" key="13">
    <source>
        <dbReference type="SAM" id="MobiDB-lite"/>
    </source>
</evidence>
<dbReference type="FunFam" id="2.40.70.10:FF:000085">
    <property type="entry name" value="Aspartic-type endopeptidase (CtsD), putative"/>
    <property type="match status" value="1"/>
</dbReference>
<keyword evidence="17" id="KW-1185">Reference proteome</keyword>
<feature type="compositionally biased region" description="Low complexity" evidence="13">
    <location>
        <begin position="451"/>
        <end position="489"/>
    </location>
</feature>
<evidence type="ECO:0000313" key="16">
    <source>
        <dbReference type="EMBL" id="KAK3371702.1"/>
    </source>
</evidence>
<evidence type="ECO:0000256" key="2">
    <source>
        <dbReference type="ARBA" id="ARBA00007447"/>
    </source>
</evidence>
<keyword evidence="9" id="KW-0325">Glycoprotein</keyword>
<feature type="compositionally biased region" description="Low complexity" evidence="13">
    <location>
        <begin position="508"/>
        <end position="526"/>
    </location>
</feature>
<keyword evidence="4" id="KW-0645">Protease</keyword>
<feature type="signal peptide" evidence="14">
    <location>
        <begin position="1"/>
        <end position="18"/>
    </location>
</feature>
<evidence type="ECO:0000256" key="10">
    <source>
        <dbReference type="ARBA" id="ARBA00023288"/>
    </source>
</evidence>
<evidence type="ECO:0000256" key="8">
    <source>
        <dbReference type="ARBA" id="ARBA00023136"/>
    </source>
</evidence>
<keyword evidence="7" id="KW-0378">Hydrolase</keyword>
<dbReference type="InterPro" id="IPR021109">
    <property type="entry name" value="Peptidase_aspartic_dom_sf"/>
</dbReference>
<evidence type="ECO:0000256" key="7">
    <source>
        <dbReference type="ARBA" id="ARBA00022801"/>
    </source>
</evidence>
<comment type="subcellular location">
    <subcellularLocation>
        <location evidence="1">Cell membrane</location>
    </subcellularLocation>
</comment>
<evidence type="ECO:0000256" key="12">
    <source>
        <dbReference type="PIRSR" id="PIRSR601461-2"/>
    </source>
</evidence>
<dbReference type="AlphaFoldDB" id="A0AAE0K8W3"/>
<keyword evidence="6" id="KW-0064">Aspartyl protease</keyword>
<dbReference type="GO" id="GO:0004190">
    <property type="term" value="F:aspartic-type endopeptidase activity"/>
    <property type="evidence" value="ECO:0007669"/>
    <property type="project" value="UniProtKB-KW"/>
</dbReference>
<organism evidence="16 17">
    <name type="scientific">Lasiosphaeria ovina</name>
    <dbReference type="NCBI Taxonomy" id="92902"/>
    <lineage>
        <taxon>Eukaryota</taxon>
        <taxon>Fungi</taxon>
        <taxon>Dikarya</taxon>
        <taxon>Ascomycota</taxon>
        <taxon>Pezizomycotina</taxon>
        <taxon>Sordariomycetes</taxon>
        <taxon>Sordariomycetidae</taxon>
        <taxon>Sordariales</taxon>
        <taxon>Lasiosphaeriaceae</taxon>
        <taxon>Lasiosphaeria</taxon>
    </lineage>
</organism>
<dbReference type="GO" id="GO:0006508">
    <property type="term" value="P:proteolysis"/>
    <property type="evidence" value="ECO:0007669"/>
    <property type="project" value="UniProtKB-KW"/>
</dbReference>
<feature type="disulfide bond" evidence="12">
    <location>
        <begin position="375"/>
        <end position="405"/>
    </location>
</feature>
<dbReference type="FunFam" id="2.40.70.10:FF:000060">
    <property type="entry name" value="Aspartic-type endopeptidase ctsD"/>
    <property type="match status" value="1"/>
</dbReference>
<keyword evidence="3" id="KW-1003">Cell membrane</keyword>
<dbReference type="Gene3D" id="2.40.70.10">
    <property type="entry name" value="Acid Proteases"/>
    <property type="match status" value="2"/>
</dbReference>
<proteinExistence type="inferred from homology"/>
<feature type="region of interest" description="Disordered" evidence="13">
    <location>
        <begin position="441"/>
        <end position="526"/>
    </location>
</feature>
<accession>A0AAE0K8W3</accession>
<feature type="compositionally biased region" description="Basic and acidic residues" evidence="13">
    <location>
        <begin position="35"/>
        <end position="52"/>
    </location>
</feature>
<protein>
    <submittedName>
        <fullName evidence="16">Aspartic peptidase domain-containing protein</fullName>
    </submittedName>
</protein>
<evidence type="ECO:0000256" key="9">
    <source>
        <dbReference type="ARBA" id="ARBA00023180"/>
    </source>
</evidence>
<dbReference type="InterPro" id="IPR033121">
    <property type="entry name" value="PEPTIDASE_A1"/>
</dbReference>
<dbReference type="InterPro" id="IPR001461">
    <property type="entry name" value="Aspartic_peptidase_A1"/>
</dbReference>
<dbReference type="PANTHER" id="PTHR47966">
    <property type="entry name" value="BETA-SITE APP-CLEAVING ENZYME, ISOFORM A-RELATED"/>
    <property type="match status" value="1"/>
</dbReference>
<dbReference type="SUPFAM" id="SSF50630">
    <property type="entry name" value="Acid proteases"/>
    <property type="match status" value="1"/>
</dbReference>
<feature type="active site" evidence="11">
    <location>
        <position position="157"/>
    </location>
</feature>
<evidence type="ECO:0000256" key="1">
    <source>
        <dbReference type="ARBA" id="ARBA00004236"/>
    </source>
</evidence>
<dbReference type="Proteomes" id="UP001287356">
    <property type="component" value="Unassembled WGS sequence"/>
</dbReference>
<dbReference type="CDD" id="cd05471">
    <property type="entry name" value="pepsin_like"/>
    <property type="match status" value="1"/>
</dbReference>
<reference evidence="16" key="1">
    <citation type="journal article" date="2023" name="Mol. Phylogenet. Evol.">
        <title>Genome-scale phylogeny and comparative genomics of the fungal order Sordariales.</title>
        <authorList>
            <person name="Hensen N."/>
            <person name="Bonometti L."/>
            <person name="Westerberg I."/>
            <person name="Brannstrom I.O."/>
            <person name="Guillou S."/>
            <person name="Cros-Aarteil S."/>
            <person name="Calhoun S."/>
            <person name="Haridas S."/>
            <person name="Kuo A."/>
            <person name="Mondo S."/>
            <person name="Pangilinan J."/>
            <person name="Riley R."/>
            <person name="LaButti K."/>
            <person name="Andreopoulos B."/>
            <person name="Lipzen A."/>
            <person name="Chen C."/>
            <person name="Yan M."/>
            <person name="Daum C."/>
            <person name="Ng V."/>
            <person name="Clum A."/>
            <person name="Steindorff A."/>
            <person name="Ohm R.A."/>
            <person name="Martin F."/>
            <person name="Silar P."/>
            <person name="Natvig D.O."/>
            <person name="Lalanne C."/>
            <person name="Gautier V."/>
            <person name="Ament-Velasquez S.L."/>
            <person name="Kruys A."/>
            <person name="Hutchinson M.I."/>
            <person name="Powell A.J."/>
            <person name="Barry K."/>
            <person name="Miller A.N."/>
            <person name="Grigoriev I.V."/>
            <person name="Debuchy R."/>
            <person name="Gladieux P."/>
            <person name="Hiltunen Thoren M."/>
            <person name="Johannesson H."/>
        </authorList>
    </citation>
    <scope>NUCLEOTIDE SEQUENCE</scope>
    <source>
        <strain evidence="16">CBS 958.72</strain>
    </source>
</reference>
<sequence>MQRVALLLLTLWATAVHGFFPWLACEADNTCIEPKNPKPRRDGQGEKAERAALPEGGSVSFELFQRAPNSPEDPAAKAARAARTATRLAHKYAPVTAPRGSRRQASLAARENKYSVVKPAEPTATRSEGVYQDGTDFSYFIQAQFGSSQTALYMLLDSGASTTWVYGSACKSTACAMHDAFDPTGSTTFKADTKTINIQYGTGFVKGSLGHDSISVAGLTVDMAFGVANEISDDFTHFPFDGILGLSMSTGASDNFMQVLEDKKLLDSHMFSVSLSRNSDGPNTGEVSFGAIDKAKYTGDITYTSTSTNAKGDWAIPLDDIEYDGKSIGDGIKGRLAYIDTGTSFVFGPPDDVAALHKLIPGASSEDGVNYKVPCDTNLSIPVTFSGVTYGISSKDWISSSGSACTSNIYGHEVVKNTWLLGDVFLKNVFAVFDADQSRIGFATKPEPPKQTSTSTVSSSSSSSSTTTSSGQLTLSTGAITPSPSSSSPGHPVAGLSGQETGATAAGSPVAETASSPSATPTLASPGEQLESRTYVSILCIVAVMAMVA</sequence>
<keyword evidence="8" id="KW-0472">Membrane</keyword>
<keyword evidence="12" id="KW-1015">Disulfide bond</keyword>
<dbReference type="PANTHER" id="PTHR47966:SF75">
    <property type="entry name" value="ENDOPEPTIDASE (CTSD), PUTATIVE (AFU_ORTHOLOGUE AFUA_4G07040)-RELATED"/>
    <property type="match status" value="1"/>
</dbReference>
<feature type="region of interest" description="Disordered" evidence="13">
    <location>
        <begin position="31"/>
        <end position="52"/>
    </location>
</feature>
<reference evidence="16" key="2">
    <citation type="submission" date="2023-06" db="EMBL/GenBank/DDBJ databases">
        <authorList>
            <consortium name="Lawrence Berkeley National Laboratory"/>
            <person name="Haridas S."/>
            <person name="Hensen N."/>
            <person name="Bonometti L."/>
            <person name="Westerberg I."/>
            <person name="Brannstrom I.O."/>
            <person name="Guillou S."/>
            <person name="Cros-Aarteil S."/>
            <person name="Calhoun S."/>
            <person name="Kuo A."/>
            <person name="Mondo S."/>
            <person name="Pangilinan J."/>
            <person name="Riley R."/>
            <person name="Labutti K."/>
            <person name="Andreopoulos B."/>
            <person name="Lipzen A."/>
            <person name="Chen C."/>
            <person name="Yanf M."/>
            <person name="Daum C."/>
            <person name="Ng V."/>
            <person name="Clum A."/>
            <person name="Steindorff A."/>
            <person name="Ohm R."/>
            <person name="Martin F."/>
            <person name="Silar P."/>
            <person name="Natvig D."/>
            <person name="Lalanne C."/>
            <person name="Gautier V."/>
            <person name="Ament-Velasquez S.L."/>
            <person name="Kruys A."/>
            <person name="Hutchinson M.I."/>
            <person name="Powell A.J."/>
            <person name="Barry K."/>
            <person name="Miller A.N."/>
            <person name="Grigoriev I.V."/>
            <person name="Debuchy R."/>
            <person name="Gladieux P."/>
            <person name="Thoren M.H."/>
            <person name="Johannesson H."/>
        </authorList>
    </citation>
    <scope>NUCLEOTIDE SEQUENCE</scope>
    <source>
        <strain evidence="16">CBS 958.72</strain>
    </source>
</reference>
<gene>
    <name evidence="16" type="ORF">B0T24DRAFT_334102</name>
</gene>
<keyword evidence="10" id="KW-0449">Lipoprotein</keyword>
<evidence type="ECO:0000256" key="14">
    <source>
        <dbReference type="SAM" id="SignalP"/>
    </source>
</evidence>
<feature type="disulfide bond" evidence="12">
    <location>
        <begin position="170"/>
        <end position="175"/>
    </location>
</feature>
<comment type="similarity">
    <text evidence="2">Belongs to the peptidase A1 family.</text>
</comment>
<evidence type="ECO:0000256" key="4">
    <source>
        <dbReference type="ARBA" id="ARBA00022670"/>
    </source>
</evidence>
<evidence type="ECO:0000256" key="3">
    <source>
        <dbReference type="ARBA" id="ARBA00022475"/>
    </source>
</evidence>
<evidence type="ECO:0000256" key="6">
    <source>
        <dbReference type="ARBA" id="ARBA00022750"/>
    </source>
</evidence>
<dbReference type="GO" id="GO:0005886">
    <property type="term" value="C:plasma membrane"/>
    <property type="evidence" value="ECO:0007669"/>
    <property type="project" value="UniProtKB-SubCell"/>
</dbReference>
<evidence type="ECO:0000256" key="5">
    <source>
        <dbReference type="ARBA" id="ARBA00022729"/>
    </source>
</evidence>
<feature type="chain" id="PRO_5042157579" evidence="14">
    <location>
        <begin position="19"/>
        <end position="549"/>
    </location>
</feature>
<dbReference type="PRINTS" id="PR00792">
    <property type="entry name" value="PEPSIN"/>
</dbReference>
<dbReference type="InterPro" id="IPR034164">
    <property type="entry name" value="Pepsin-like_dom"/>
</dbReference>
<name>A0AAE0K8W3_9PEZI</name>
<evidence type="ECO:0000313" key="17">
    <source>
        <dbReference type="Proteomes" id="UP001287356"/>
    </source>
</evidence>
<feature type="domain" description="Peptidase A1" evidence="15">
    <location>
        <begin position="139"/>
        <end position="443"/>
    </location>
</feature>
<evidence type="ECO:0000256" key="11">
    <source>
        <dbReference type="PIRSR" id="PIRSR601461-1"/>
    </source>
</evidence>
<dbReference type="Pfam" id="PF00026">
    <property type="entry name" value="Asp"/>
    <property type="match status" value="1"/>
</dbReference>
<dbReference type="EMBL" id="JAULSN010000005">
    <property type="protein sequence ID" value="KAK3371702.1"/>
    <property type="molecule type" value="Genomic_DNA"/>
</dbReference>